<dbReference type="Pfam" id="PF12787">
    <property type="entry name" value="EcsC"/>
    <property type="match status" value="1"/>
</dbReference>
<organism evidence="2 3">
    <name type="scientific">Paenibacillus peoriae</name>
    <dbReference type="NCBI Taxonomy" id="59893"/>
    <lineage>
        <taxon>Bacteria</taxon>
        <taxon>Bacillati</taxon>
        <taxon>Bacillota</taxon>
        <taxon>Bacilli</taxon>
        <taxon>Bacillales</taxon>
        <taxon>Paenibacillaceae</taxon>
        <taxon>Paenibacillus</taxon>
    </lineage>
</organism>
<dbReference type="RefSeq" id="WP_134903859.1">
    <property type="nucleotide sequence ID" value="NZ_CP061172.1"/>
</dbReference>
<dbReference type="PANTHER" id="PTHR41260:SF1">
    <property type="entry name" value="PROTEIN ECSC"/>
    <property type="match status" value="1"/>
</dbReference>
<evidence type="ECO:0000313" key="3">
    <source>
        <dbReference type="Proteomes" id="UP000516384"/>
    </source>
</evidence>
<gene>
    <name evidence="2" type="ORF">IAQ67_05430</name>
</gene>
<sequence length="308" mass="35120">MKQLTEYRESQDVLRHELKNIEKWEKEQKDIFFWEKIGRWPFMLLDRLTPKVIKDKLEQLLNEMGSFIQNGGKYLVKEETVLNRLKKTAHEHVIQQNGADSASDTQDLPRAGENADSGHSAEPRWEFKQAAELPLTIMDRTADDMTSGRITFATAQGATTGIGGVFTIAADIPLLLGLSLKVLQEIALCYGFNPHDKQERIFIIKCMQFASSDIVGKKAVLEELALFDDPSRQAQVFSQMQGWREVINTYRDQFGWKKLLQMVPIAGILFGSIANRSAISDVAEAGKMLYRKRRILMRLAEVESEELR</sequence>
<dbReference type="AlphaFoldDB" id="A0A7H0YBP0"/>
<name>A0A7H0YBP0_9BACL</name>
<feature type="compositionally biased region" description="Polar residues" evidence="1">
    <location>
        <begin position="94"/>
        <end position="106"/>
    </location>
</feature>
<accession>A0A7H0YBP0</accession>
<dbReference type="Proteomes" id="UP000516384">
    <property type="component" value="Chromosome"/>
</dbReference>
<dbReference type="PANTHER" id="PTHR41260">
    <property type="entry name" value="PROTEIN ECSC"/>
    <property type="match status" value="1"/>
</dbReference>
<protein>
    <submittedName>
        <fullName evidence="2">EcsC family protein</fullName>
    </submittedName>
</protein>
<feature type="region of interest" description="Disordered" evidence="1">
    <location>
        <begin position="93"/>
        <end position="123"/>
    </location>
</feature>
<dbReference type="InterPro" id="IPR024787">
    <property type="entry name" value="EcsC"/>
</dbReference>
<dbReference type="EMBL" id="CP061172">
    <property type="protein sequence ID" value="QNR68498.1"/>
    <property type="molecule type" value="Genomic_DNA"/>
</dbReference>
<evidence type="ECO:0000256" key="1">
    <source>
        <dbReference type="SAM" id="MobiDB-lite"/>
    </source>
</evidence>
<reference evidence="2 3" key="1">
    <citation type="submission" date="2020-09" db="EMBL/GenBank/DDBJ databases">
        <title>Characterization of Paenibacillus peoriae strain ZF390 with broad-spectrum antimicrobial activity as a potential biocontrol agent.</title>
        <authorList>
            <person name="Li L."/>
            <person name="Zhao Y."/>
            <person name="Li B."/>
            <person name="Xie X."/>
        </authorList>
    </citation>
    <scope>NUCLEOTIDE SEQUENCE [LARGE SCALE GENOMIC DNA]</scope>
    <source>
        <strain evidence="2 3">ZF390</strain>
    </source>
</reference>
<evidence type="ECO:0000313" key="2">
    <source>
        <dbReference type="EMBL" id="QNR68498.1"/>
    </source>
</evidence>
<proteinExistence type="predicted"/>